<evidence type="ECO:0000313" key="5">
    <source>
        <dbReference type="Proteomes" id="UP000295506"/>
    </source>
</evidence>
<evidence type="ECO:0000313" key="2">
    <source>
        <dbReference type="EMBL" id="AMK09625.1"/>
    </source>
</evidence>
<dbReference type="GO" id="GO:0003676">
    <property type="term" value="F:nucleic acid binding"/>
    <property type="evidence" value="ECO:0007669"/>
    <property type="project" value="InterPro"/>
</dbReference>
<reference evidence="3 5" key="2">
    <citation type="submission" date="2019-03" db="EMBL/GenBank/DDBJ databases">
        <title>Genomic Encyclopedia of Type Strains, Phase IV (KMG-IV): sequencing the most valuable type-strain genomes for metagenomic binning, comparative biology and taxonomic classification.</title>
        <authorList>
            <person name="Goeker M."/>
        </authorList>
    </citation>
    <scope>NUCLEOTIDE SEQUENCE [LARGE SCALE GENOMIC DNA]</scope>
    <source>
        <strain evidence="3 5">DSM 101483</strain>
    </source>
</reference>
<sequence>MTVKLGVLDTLRALASRLDEAGHGQRQRLVSQAARLLNCSEQTVYRKLKSEIGWTSGRKRRADAGRLTVSEDTALAVAHLMHKATRENGKRIMHMTDARDMMKESGFEDADVSTTTISRAMRRYGCHPDMLAQGKAHVHMRSLHPNHVWQVDPSMCVLFYLPKGGLSVMEESKFYKNKLHNFRKHEQERVWRYVITDHYSGTIYVKYVQAPGESAQGLVDVFLDAISDRGLRDPMHGVPDMLIMDKGSANTAHLFTNLLERLGVKWDTHQAGNPRAKGSVECGNNIVETKFESRLTFLRVQDVAELQDAANRWAQHFNARAIHTRTGKSRNDVWLTITEAQLRLAPALELCRELVTTKPVPAKVTDSLTITHAVKGFGKNEYDLRMLPVVPSMRVQVVVNPYRAPAVDVVVPDPSLPEDPVWTVEPVRKNDVGFWEDGPVFGQDYQAQPDTIADRHVKAIDEAAGTDAKHPRAPQGVDVMADIKPAPEYLPKRGRDLGLDASRRELPPLTVVEAAMQLRARLGDQWSGESYAWLTQRYPDGVPVDEMESIEARFAKRDVTPAPLKLVANGGRS</sequence>
<dbReference type="GO" id="GO:0015074">
    <property type="term" value="P:DNA integration"/>
    <property type="evidence" value="ECO:0007669"/>
    <property type="project" value="InterPro"/>
</dbReference>
<dbReference type="InterPro" id="IPR036397">
    <property type="entry name" value="RNaseH_sf"/>
</dbReference>
<dbReference type="Pfam" id="PF00665">
    <property type="entry name" value="rve"/>
    <property type="match status" value="1"/>
</dbReference>
<dbReference type="InterPro" id="IPR001584">
    <property type="entry name" value="Integrase_cat-core"/>
</dbReference>
<organism evidence="3 5">
    <name type="scientific">Pseudodesulfovibrio indicus</name>
    <dbReference type="NCBI Taxonomy" id="1716143"/>
    <lineage>
        <taxon>Bacteria</taxon>
        <taxon>Pseudomonadati</taxon>
        <taxon>Thermodesulfobacteriota</taxon>
        <taxon>Desulfovibrionia</taxon>
        <taxon>Desulfovibrionales</taxon>
        <taxon>Desulfovibrionaceae</taxon>
    </lineage>
</organism>
<name>A0A140D8V8_9BACT</name>
<proteinExistence type="predicted"/>
<dbReference type="PANTHER" id="PTHR35004:SF7">
    <property type="entry name" value="INTEGRASE PROTEIN"/>
    <property type="match status" value="1"/>
</dbReference>
<dbReference type="PROSITE" id="PS50994">
    <property type="entry name" value="INTEGRASE"/>
    <property type="match status" value="1"/>
</dbReference>
<reference evidence="2 4" key="1">
    <citation type="journal article" date="2016" name="Front. Microbiol.">
        <title>Genome Sequence of the Piezophilic, Mesophilic Sulfate-Reducing Bacterium Desulfovibrio indicus J2T.</title>
        <authorList>
            <person name="Cao J."/>
            <person name="Maignien L."/>
            <person name="Shao Z."/>
            <person name="Alain K."/>
            <person name="Jebbar M."/>
        </authorList>
    </citation>
    <scope>NUCLEOTIDE SEQUENCE [LARGE SCALE GENOMIC DNA]</scope>
    <source>
        <strain evidence="2 4">J2</strain>
    </source>
</reference>
<dbReference type="SUPFAM" id="SSF53098">
    <property type="entry name" value="Ribonuclease H-like"/>
    <property type="match status" value="1"/>
</dbReference>
<dbReference type="Proteomes" id="UP000295506">
    <property type="component" value="Unassembled WGS sequence"/>
</dbReference>
<evidence type="ECO:0000313" key="3">
    <source>
        <dbReference type="EMBL" id="TDT86427.1"/>
    </source>
</evidence>
<dbReference type="EMBL" id="SOBK01000013">
    <property type="protein sequence ID" value="TDT86427.1"/>
    <property type="molecule type" value="Genomic_DNA"/>
</dbReference>
<keyword evidence="4" id="KW-1185">Reference proteome</keyword>
<accession>A0A140D8V8</accession>
<evidence type="ECO:0000313" key="4">
    <source>
        <dbReference type="Proteomes" id="UP000055611"/>
    </source>
</evidence>
<evidence type="ECO:0000259" key="1">
    <source>
        <dbReference type="PROSITE" id="PS50994"/>
    </source>
</evidence>
<dbReference type="AlphaFoldDB" id="A0A140D8V8"/>
<protein>
    <submittedName>
        <fullName evidence="3">Integrase-like protein</fullName>
    </submittedName>
</protein>
<dbReference type="InterPro" id="IPR012337">
    <property type="entry name" value="RNaseH-like_sf"/>
</dbReference>
<dbReference type="KEGG" id="dej:AWY79_00130"/>
<dbReference type="PANTHER" id="PTHR35004">
    <property type="entry name" value="TRANSPOSASE RV3428C-RELATED"/>
    <property type="match status" value="1"/>
</dbReference>
<gene>
    <name evidence="2" type="ORF">AWY79_00130</name>
    <name evidence="3" type="ORF">EDC59_113103</name>
</gene>
<dbReference type="RefSeq" id="WP_066798924.1">
    <property type="nucleotide sequence ID" value="NZ_CP014206.1"/>
</dbReference>
<feature type="domain" description="Integrase catalytic" evidence="1">
    <location>
        <begin position="141"/>
        <end position="338"/>
    </location>
</feature>
<dbReference type="OrthoDB" id="371334at2"/>
<dbReference type="Gene3D" id="3.30.420.10">
    <property type="entry name" value="Ribonuclease H-like superfamily/Ribonuclease H"/>
    <property type="match status" value="1"/>
</dbReference>
<dbReference type="Proteomes" id="UP000055611">
    <property type="component" value="Chromosome"/>
</dbReference>
<dbReference type="EMBL" id="CP014206">
    <property type="protein sequence ID" value="AMK09625.1"/>
    <property type="molecule type" value="Genomic_DNA"/>
</dbReference>